<dbReference type="Proteomes" id="UP000194948">
    <property type="component" value="Chromosome"/>
</dbReference>
<keyword evidence="2" id="KW-1133">Transmembrane helix</keyword>
<dbReference type="EMBL" id="CP147244">
    <property type="protein sequence ID" value="WYK00634.1"/>
    <property type="molecule type" value="Genomic_DNA"/>
</dbReference>
<gene>
    <name evidence="3" type="ORF">A5821_001732</name>
</gene>
<name>A0AAQ3W9B3_9ENTE</name>
<proteinExistence type="predicted"/>
<sequence>MYLLLVALGIIVSIHSILFLFIVQKNTELTNKIKQLEKNFSPLKSNIQRQILQKKETRKSEQTLKRRKIKPMKRGSR</sequence>
<evidence type="ECO:0000256" key="2">
    <source>
        <dbReference type="SAM" id="Phobius"/>
    </source>
</evidence>
<dbReference type="AlphaFoldDB" id="A0AAQ3W9B3"/>
<evidence type="ECO:0000313" key="4">
    <source>
        <dbReference type="Proteomes" id="UP000194948"/>
    </source>
</evidence>
<reference evidence="3" key="1">
    <citation type="submission" date="2017-05" db="EMBL/GenBank/DDBJ databases">
        <authorList>
            <consortium name="The Broad Institute Genomics Platform"/>
            <consortium name="The Broad Institute Genomic Center for Infectious Diseases"/>
            <person name="Earl A."/>
            <person name="Manson A."/>
            <person name="Schwartman J."/>
            <person name="Gilmore M."/>
            <person name="Abouelleil A."/>
            <person name="Cao P."/>
            <person name="Chapman S."/>
            <person name="Cusick C."/>
            <person name="Shea T."/>
            <person name="Young S."/>
            <person name="Neafsey D."/>
            <person name="Nusbaum C."/>
            <person name="Birren B."/>
        </authorList>
    </citation>
    <scope>NUCLEOTIDE SEQUENCE</scope>
    <source>
        <strain evidence="3">7F3_DIV0205</strain>
    </source>
</reference>
<reference evidence="3" key="2">
    <citation type="submission" date="2024-03" db="EMBL/GenBank/DDBJ databases">
        <title>The Genome Sequence of Enterococcus sp. DIV0205d.</title>
        <authorList>
            <consortium name="The Broad Institute Genomics Platform"/>
            <consortium name="The Broad Institute Microbial Omics Core"/>
            <consortium name="The Broad Institute Genomic Center for Infectious Diseases"/>
            <person name="Earl A."/>
            <person name="Manson A."/>
            <person name="Gilmore M."/>
            <person name="Schwartman J."/>
            <person name="Shea T."/>
            <person name="Abouelleil A."/>
            <person name="Cao P."/>
            <person name="Chapman S."/>
            <person name="Cusick C."/>
            <person name="Young S."/>
            <person name="Neafsey D."/>
            <person name="Nusbaum C."/>
            <person name="Birren B."/>
        </authorList>
    </citation>
    <scope>NUCLEOTIDE SEQUENCE</scope>
    <source>
        <strain evidence="3">7F3_DIV0205</strain>
    </source>
</reference>
<feature type="transmembrane region" description="Helical" evidence="2">
    <location>
        <begin position="6"/>
        <end position="23"/>
    </location>
</feature>
<evidence type="ECO:0000313" key="3">
    <source>
        <dbReference type="EMBL" id="WYK00634.1"/>
    </source>
</evidence>
<keyword evidence="2" id="KW-0472">Membrane</keyword>
<protein>
    <submittedName>
        <fullName evidence="3">Uncharacterized protein</fullName>
    </submittedName>
</protein>
<keyword evidence="4" id="KW-1185">Reference proteome</keyword>
<accession>A0AAQ3W9B3</accession>
<feature type="region of interest" description="Disordered" evidence="1">
    <location>
        <begin position="51"/>
        <end position="77"/>
    </location>
</feature>
<feature type="compositionally biased region" description="Basic residues" evidence="1">
    <location>
        <begin position="65"/>
        <end position="77"/>
    </location>
</feature>
<evidence type="ECO:0000256" key="1">
    <source>
        <dbReference type="SAM" id="MobiDB-lite"/>
    </source>
</evidence>
<feature type="compositionally biased region" description="Basic and acidic residues" evidence="1">
    <location>
        <begin position="53"/>
        <end position="64"/>
    </location>
</feature>
<keyword evidence="2" id="KW-0812">Transmembrane</keyword>
<organism evidence="3 4">
    <name type="scientific">Candidatus Enterococcus palustris</name>
    <dbReference type="NCBI Taxonomy" id="1834189"/>
    <lineage>
        <taxon>Bacteria</taxon>
        <taxon>Bacillati</taxon>
        <taxon>Bacillota</taxon>
        <taxon>Bacilli</taxon>
        <taxon>Lactobacillales</taxon>
        <taxon>Enterococcaceae</taxon>
        <taxon>Enterococcus</taxon>
    </lineage>
</organism>